<keyword evidence="2" id="KW-1185">Reference proteome</keyword>
<evidence type="ECO:0000313" key="1">
    <source>
        <dbReference type="EMBL" id="RZC48124.1"/>
    </source>
</evidence>
<dbReference type="EMBL" id="CM010715">
    <property type="protein sequence ID" value="RZC48124.1"/>
    <property type="molecule type" value="Genomic_DNA"/>
</dbReference>
<dbReference type="AlphaFoldDB" id="A0A4Y7IGW8"/>
<organism evidence="1 2">
    <name type="scientific">Papaver somniferum</name>
    <name type="common">Opium poppy</name>
    <dbReference type="NCBI Taxonomy" id="3469"/>
    <lineage>
        <taxon>Eukaryota</taxon>
        <taxon>Viridiplantae</taxon>
        <taxon>Streptophyta</taxon>
        <taxon>Embryophyta</taxon>
        <taxon>Tracheophyta</taxon>
        <taxon>Spermatophyta</taxon>
        <taxon>Magnoliopsida</taxon>
        <taxon>Ranunculales</taxon>
        <taxon>Papaveraceae</taxon>
        <taxon>Papaveroideae</taxon>
        <taxon>Papaver</taxon>
    </lineage>
</organism>
<proteinExistence type="predicted"/>
<gene>
    <name evidence="1" type="ORF">C5167_041056</name>
</gene>
<dbReference type="Proteomes" id="UP000316621">
    <property type="component" value="Chromosome 1"/>
</dbReference>
<name>A0A4Y7IGW8_PAPSO</name>
<protein>
    <submittedName>
        <fullName evidence="1">Uncharacterized protein</fullName>
    </submittedName>
</protein>
<dbReference type="Gramene" id="RZC48124">
    <property type="protein sequence ID" value="RZC48124"/>
    <property type="gene ID" value="C5167_041056"/>
</dbReference>
<reference evidence="1 2" key="1">
    <citation type="journal article" date="2018" name="Science">
        <title>The opium poppy genome and morphinan production.</title>
        <authorList>
            <person name="Guo L."/>
            <person name="Winzer T."/>
            <person name="Yang X."/>
            <person name="Li Y."/>
            <person name="Ning Z."/>
            <person name="He Z."/>
            <person name="Teodor R."/>
            <person name="Lu Y."/>
            <person name="Bowser T.A."/>
            <person name="Graham I.A."/>
            <person name="Ye K."/>
        </authorList>
    </citation>
    <scope>NUCLEOTIDE SEQUENCE [LARGE SCALE GENOMIC DNA]</scope>
    <source>
        <strain evidence="2">cv. HN1</strain>
        <tissue evidence="1">Leaves</tissue>
    </source>
</reference>
<accession>A0A4Y7IGW8</accession>
<evidence type="ECO:0000313" key="2">
    <source>
        <dbReference type="Proteomes" id="UP000316621"/>
    </source>
</evidence>
<sequence>MQESEGDKSRFKMHPFLTVSSNGPDLTSSCVTKSSSTELFASLNLIHAVKVSDVSFVSLEFTHWPFFFLGFSVLAKRNHVISGFCYFGCEGSAPYCHPSYKRLNFVNVKFIFIFVELFPTLIKCDV</sequence>